<sequence>MVHTATPKRKGNLAKPGRLPRSEDGWQRPMTWADRGNSPLVPHRAG</sequence>
<evidence type="ECO:0000256" key="1">
    <source>
        <dbReference type="SAM" id="MobiDB-lite"/>
    </source>
</evidence>
<reference evidence="2 3" key="1">
    <citation type="journal article" date="2015" name="Genome Announc.">
        <title>Complete Genome Sequence of Cupriavidus basilensis 4G11, Isolated from the Oak Ridge Field Research Center Site.</title>
        <authorList>
            <person name="Ray J."/>
            <person name="Waters R.J."/>
            <person name="Skerker J.M."/>
            <person name="Kuehl J.V."/>
            <person name="Price M.N."/>
            <person name="Huang J."/>
            <person name="Chakraborty R."/>
            <person name="Arkin A.P."/>
            <person name="Deutschbauer A."/>
        </authorList>
    </citation>
    <scope>NUCLEOTIDE SEQUENCE [LARGE SCALE GENOMIC DNA]</scope>
    <source>
        <strain evidence="2">4G11</strain>
    </source>
</reference>
<accession>A0A0C4Y7Y3</accession>
<proteinExistence type="predicted"/>
<dbReference type="AlphaFoldDB" id="A0A0C4Y7Y3"/>
<feature type="compositionally biased region" description="Basic residues" evidence="1">
    <location>
        <begin position="1"/>
        <end position="12"/>
    </location>
</feature>
<keyword evidence="3" id="KW-1185">Reference proteome</keyword>
<gene>
    <name evidence="2" type="ORF">RR42_m4185</name>
</gene>
<organism evidence="2 3">
    <name type="scientific">Cupriavidus basilensis</name>
    <dbReference type="NCBI Taxonomy" id="68895"/>
    <lineage>
        <taxon>Bacteria</taxon>
        <taxon>Pseudomonadati</taxon>
        <taxon>Pseudomonadota</taxon>
        <taxon>Betaproteobacteria</taxon>
        <taxon>Burkholderiales</taxon>
        <taxon>Burkholderiaceae</taxon>
        <taxon>Cupriavidus</taxon>
    </lineage>
</organism>
<dbReference type="Proteomes" id="UP000031843">
    <property type="component" value="Chromosome main"/>
</dbReference>
<evidence type="ECO:0000313" key="3">
    <source>
        <dbReference type="Proteomes" id="UP000031843"/>
    </source>
</evidence>
<dbReference type="EMBL" id="CP010536">
    <property type="protein sequence ID" value="AJG21532.1"/>
    <property type="molecule type" value="Genomic_DNA"/>
</dbReference>
<dbReference type="KEGG" id="cbw:RR42_m4185"/>
<name>A0A0C4Y7Y3_9BURK</name>
<feature type="region of interest" description="Disordered" evidence="1">
    <location>
        <begin position="1"/>
        <end position="46"/>
    </location>
</feature>
<evidence type="ECO:0000313" key="2">
    <source>
        <dbReference type="EMBL" id="AJG21532.1"/>
    </source>
</evidence>
<protein>
    <submittedName>
        <fullName evidence="2">Uncharacterized protein</fullName>
    </submittedName>
</protein>